<protein>
    <submittedName>
        <fullName evidence="3">Soluble lytic murein transglycosylase</fullName>
    </submittedName>
</protein>
<dbReference type="GO" id="GO:0008933">
    <property type="term" value="F:peptidoglycan lytic transglycosylase activity"/>
    <property type="evidence" value="ECO:0007669"/>
    <property type="project" value="InterPro"/>
</dbReference>
<dbReference type="InterPro" id="IPR008939">
    <property type="entry name" value="Lytic_TGlycosylase_superhlx_U"/>
</dbReference>
<dbReference type="GO" id="GO:0004553">
    <property type="term" value="F:hydrolase activity, hydrolyzing O-glycosyl compounds"/>
    <property type="evidence" value="ECO:0007669"/>
    <property type="project" value="InterPro"/>
</dbReference>
<proteinExistence type="predicted"/>
<dbReference type="InterPro" id="IPR023346">
    <property type="entry name" value="Lysozyme-like_dom_sf"/>
</dbReference>
<accession>A0AA48M2G5</accession>
<dbReference type="PANTHER" id="PTHR37423:SF2">
    <property type="entry name" value="MEMBRANE-BOUND LYTIC MUREIN TRANSGLYCOSYLASE C"/>
    <property type="match status" value="1"/>
</dbReference>
<reference evidence="3" key="1">
    <citation type="submission" date="2023-07" db="EMBL/GenBank/DDBJ databases">
        <authorList>
            <person name="Pelsma A.J. K."/>
        </authorList>
    </citation>
    <scope>NUCLEOTIDE SEQUENCE</scope>
</reference>
<evidence type="ECO:0000256" key="1">
    <source>
        <dbReference type="ARBA" id="ARBA00022729"/>
    </source>
</evidence>
<dbReference type="SUPFAM" id="SSF48435">
    <property type="entry name" value="Bacterial muramidases"/>
    <property type="match status" value="1"/>
</dbReference>
<dbReference type="InterPro" id="IPR000189">
    <property type="entry name" value="Transglyc_AS"/>
</dbReference>
<dbReference type="GO" id="GO:0000270">
    <property type="term" value="P:peptidoglycan metabolic process"/>
    <property type="evidence" value="ECO:0007669"/>
    <property type="project" value="InterPro"/>
</dbReference>
<dbReference type="PROSITE" id="PS00922">
    <property type="entry name" value="TRANSGLYCOSYLASE"/>
    <property type="match status" value="1"/>
</dbReference>
<evidence type="ECO:0000313" key="3">
    <source>
        <dbReference type="EMBL" id="CAJ0875757.1"/>
    </source>
</evidence>
<evidence type="ECO:0000259" key="2">
    <source>
        <dbReference type="Pfam" id="PF01464"/>
    </source>
</evidence>
<dbReference type="Pfam" id="PF01464">
    <property type="entry name" value="SLT"/>
    <property type="match status" value="1"/>
</dbReference>
<dbReference type="GO" id="GO:0042597">
    <property type="term" value="C:periplasmic space"/>
    <property type="evidence" value="ECO:0007669"/>
    <property type="project" value="InterPro"/>
</dbReference>
<dbReference type="PANTHER" id="PTHR37423">
    <property type="entry name" value="SOLUBLE LYTIC MUREIN TRANSGLYCOSYLASE-RELATED"/>
    <property type="match status" value="1"/>
</dbReference>
<dbReference type="SUPFAM" id="SSF53955">
    <property type="entry name" value="Lysozyme-like"/>
    <property type="match status" value="1"/>
</dbReference>
<gene>
    <name evidence="3" type="primary">slt</name>
    <name evidence="3" type="ORF">AMST5_02723</name>
</gene>
<organism evidence="3">
    <name type="scientific">freshwater sediment metagenome</name>
    <dbReference type="NCBI Taxonomy" id="556182"/>
    <lineage>
        <taxon>unclassified sequences</taxon>
        <taxon>metagenomes</taxon>
        <taxon>ecological metagenomes</taxon>
    </lineage>
</organism>
<dbReference type="CDD" id="cd13401">
    <property type="entry name" value="Slt70-like"/>
    <property type="match status" value="1"/>
</dbReference>
<dbReference type="EMBL" id="OY288114">
    <property type="protein sequence ID" value="CAJ0875757.1"/>
    <property type="molecule type" value="Genomic_DNA"/>
</dbReference>
<name>A0AA48M2G5_9ZZZZ</name>
<sequence>MMLPPRQSMRLKLLATATTVALITPAFTGFGTVGDGEAKRSNTGWMSHVPFSMGAWRARVGGLEETLRGFVTGEPPNTEAAHPLRSTLFDRDDAALTPLARYVPAEGWPRAKPTSRADATQLLGPDFENFYPALAAFRAGDFNSGEEAASALQTNLADTAARWVGLKLHSHEAGFKRLTAFLEAHPDWPAADWLRRRAEEALVSEHQPDRVVKGWFAQTKPQTAYGKYALAKALSRDGEFESAAALTRDAWREDDLPQSFETQFLRELGELLTPADHKYRADRLLYAGKNGPGLRAADLAGKDVGLLARARAAANNGGSGDRLFAAVPASLQNDPGLLFSRIRAFNNAKKYAEAGALFRKAPTDPAKVIDGDAWWAERRQTTRKLLDTGDADTAYLVASQHCAESTSNKVEAEFLAGWIALRFLDDPSRASRHFASLDQVAETPLQRSRALYWRGRAAEALHSPEDDEKSKEFYRQAATHSTTFYGQLASAKLGAEDGPIRPAPAAAEDHERHETVRVAELLLATGDKDVAAPLALDAAKYMEDTKQIAALGEAIASQRDAKLSLIFGKAASYRGIPLDDVAFPSYGVPNFDALPNSAPRSVVYAIARQESAFDPKAVSSAGAMGLMQMIASTARHTAYQHGVAFDLPRMINEPAFNAKLGAAHLGILMGEYKGAYLLTFAAYNAGGGRVKQWMDAYGDPRKPNVDPIDWVERIPITETRNYVQRVMENFIVYRAKFGDTTPAPQVQFARYGM</sequence>
<dbReference type="AlphaFoldDB" id="A0AA48M2G5"/>
<dbReference type="InterPro" id="IPR008258">
    <property type="entry name" value="Transglycosylase_SLT_dom_1"/>
</dbReference>
<keyword evidence="1" id="KW-0732">Signal</keyword>
<dbReference type="GO" id="GO:0016020">
    <property type="term" value="C:membrane"/>
    <property type="evidence" value="ECO:0007669"/>
    <property type="project" value="InterPro"/>
</dbReference>
<feature type="domain" description="Transglycosylase SLT" evidence="2">
    <location>
        <begin position="597"/>
        <end position="700"/>
    </location>
</feature>
<dbReference type="Gene3D" id="1.10.530.10">
    <property type="match status" value="1"/>
</dbReference>
<dbReference type="Gene3D" id="1.25.20.10">
    <property type="entry name" value="Bacterial muramidases"/>
    <property type="match status" value="1"/>
</dbReference>